<proteinExistence type="predicted"/>
<evidence type="ECO:0000313" key="1">
    <source>
        <dbReference type="EMBL" id="KAK8897393.1"/>
    </source>
</evidence>
<dbReference type="Gene3D" id="3.80.10.10">
    <property type="entry name" value="Ribonuclease Inhibitor"/>
    <property type="match status" value="3"/>
</dbReference>
<dbReference type="Pfam" id="PF13306">
    <property type="entry name" value="LRR_5"/>
    <property type="match status" value="3"/>
</dbReference>
<comment type="caution">
    <text evidence="1">The sequence shown here is derived from an EMBL/GenBank/DDBJ whole genome shotgun (WGS) entry which is preliminary data.</text>
</comment>
<dbReference type="EMBL" id="JAPFFF010000002">
    <property type="protein sequence ID" value="KAK8897393.1"/>
    <property type="molecule type" value="Genomic_DNA"/>
</dbReference>
<reference evidence="1 2" key="1">
    <citation type="submission" date="2024-04" db="EMBL/GenBank/DDBJ databases">
        <title>Tritrichomonas musculus Genome.</title>
        <authorList>
            <person name="Alves-Ferreira E."/>
            <person name="Grigg M."/>
            <person name="Lorenzi H."/>
            <person name="Galac M."/>
        </authorList>
    </citation>
    <scope>NUCLEOTIDE SEQUENCE [LARGE SCALE GENOMIC DNA]</scope>
    <source>
        <strain evidence="1 2">EAF2021</strain>
    </source>
</reference>
<dbReference type="InterPro" id="IPR026906">
    <property type="entry name" value="LRR_5"/>
</dbReference>
<dbReference type="PANTHER" id="PTHR45661">
    <property type="entry name" value="SURFACE ANTIGEN"/>
    <property type="match status" value="1"/>
</dbReference>
<accession>A0ABR2L2V9</accession>
<organism evidence="1 2">
    <name type="scientific">Tritrichomonas musculus</name>
    <dbReference type="NCBI Taxonomy" id="1915356"/>
    <lineage>
        <taxon>Eukaryota</taxon>
        <taxon>Metamonada</taxon>
        <taxon>Parabasalia</taxon>
        <taxon>Tritrichomonadida</taxon>
        <taxon>Tritrichomonadidae</taxon>
        <taxon>Tritrichomonas</taxon>
    </lineage>
</organism>
<evidence type="ECO:0000313" key="2">
    <source>
        <dbReference type="Proteomes" id="UP001470230"/>
    </source>
</evidence>
<evidence type="ECO:0008006" key="3">
    <source>
        <dbReference type="Google" id="ProtNLM"/>
    </source>
</evidence>
<sequence length="505" mass="57847">MLTSIREKAFFGCIQLEVIEFSDDSKLQTIDKYAFSYSKIKSIKIPSSVTSIGKNVLDNCGQLEVIEFSDDSKLQTIDREAFSYSTIKCIKILPELVDLKEGWCSCISNLTKISVSTKNSRYCFFDEKMIIGKTNIEQSNYDCLVFCVRDIQRIKIPSFIEHICSHSFDYCKQLESIEFPDDSRLQTIKKSAFSSSTIKSIRIPSSVTSIGEYAFHYCIQLQVVEIPDNSKLQSIDKNAFDLSQIKCIKIPLELVDLKEGWCSFTYNLTKISVSPDNPRYFCYENKMIIGKSSIEQSNYDCLVFCVRDIQRIKIPSFIEHICSHSFDYCKQLESIEFPDDSKLQTIDKGAFYRSTIKRIRIQSSVTSIGENAFYYCEQLEVVEIPDDSKLQTIDRDAFSYSIIKRIRIQSSVTSIGENAFDCCEQLEVIEIPDDSKLQTIDRDAFSYSKIKSIQIPSSVTSISEKAFCFCKNLHIIEIISSEMISMCYTVFKDCKNVIVMIPVHS</sequence>
<dbReference type="InterPro" id="IPR032675">
    <property type="entry name" value="LRR_dom_sf"/>
</dbReference>
<name>A0ABR2L2V9_9EUKA</name>
<gene>
    <name evidence="1" type="ORF">M9Y10_015339</name>
</gene>
<keyword evidence="2" id="KW-1185">Reference proteome</keyword>
<dbReference type="InterPro" id="IPR053139">
    <property type="entry name" value="Surface_bspA-like"/>
</dbReference>
<protein>
    <recommendedName>
        <fullName evidence="3">Surface antigen BspA-like</fullName>
    </recommendedName>
</protein>
<dbReference type="PANTHER" id="PTHR45661:SF3">
    <property type="entry name" value="IG-LIKE DOMAIN-CONTAINING PROTEIN"/>
    <property type="match status" value="1"/>
</dbReference>
<dbReference type="Proteomes" id="UP001470230">
    <property type="component" value="Unassembled WGS sequence"/>
</dbReference>
<dbReference type="SUPFAM" id="SSF52058">
    <property type="entry name" value="L domain-like"/>
    <property type="match status" value="1"/>
</dbReference>